<dbReference type="InterPro" id="IPR025714">
    <property type="entry name" value="Methyltranfer_dom"/>
</dbReference>
<dbReference type="Proteomes" id="UP001165342">
    <property type="component" value="Unassembled WGS sequence"/>
</dbReference>
<evidence type="ECO:0000313" key="4">
    <source>
        <dbReference type="Proteomes" id="UP001165342"/>
    </source>
</evidence>
<dbReference type="PANTHER" id="PTHR45128:SF1">
    <property type="entry name" value="S-ADENOSYLMETHIONINE-DEPENDENT METHYLTRANSFERASE RV2258C"/>
    <property type="match status" value="1"/>
</dbReference>
<keyword evidence="3" id="KW-0808">Transferase</keyword>
<evidence type="ECO:0000313" key="3">
    <source>
        <dbReference type="EMBL" id="MCL6729158.1"/>
    </source>
</evidence>
<dbReference type="GO" id="GO:0008168">
    <property type="term" value="F:methyltransferase activity"/>
    <property type="evidence" value="ECO:0007669"/>
    <property type="project" value="UniProtKB-KW"/>
</dbReference>
<dbReference type="InterPro" id="IPR053173">
    <property type="entry name" value="SAM-binding_MTase"/>
</dbReference>
<sequence>MSDWSHGYDVSTEYSYGFYREMGPDWLDLCAWIGGFDPPRRQGSFRYLDLGCGQGFGLCLLAAANPKAEFVGIDFQPEHIAHGQGLAEAAGLSNVRFIQADFLDLAADWPADLGTFEYVVLHGILSWVSPSLRDAVTTCLSHGTASGGLVYVSYNAHPGCLSTIPLQHLSQLIRKSSDKQGAAAVEASISLLDRLSAAGAPVFQVLPALKARVEALKGRDKNYLAHEYLTESWRPFWHSEVAGRFRRAELDYVGSATMADNLTTEFLPPALHQAVTEQESAELRQDLQDLIINQAFRRDIYCRGATARGTRNSASKDTLPVYLAASVDRASTLSFATSFGQVSFDPAIFTPTIDALRNGAKSLAELFRLPNATPWQPRHILLLLLHANVLAPEAAEPGDIKIAQRLNAVIARAATENAPYEYLAAARLGSAIQANASDLALLRNWMESAGGISQSLPPAFLTDTLPRWQQLGVVE</sequence>
<dbReference type="GO" id="GO:0032259">
    <property type="term" value="P:methylation"/>
    <property type="evidence" value="ECO:0007669"/>
    <property type="project" value="UniProtKB-KW"/>
</dbReference>
<dbReference type="Pfam" id="PF13847">
    <property type="entry name" value="Methyltransf_31"/>
    <property type="match status" value="1"/>
</dbReference>
<dbReference type="RefSeq" id="WP_249830640.1">
    <property type="nucleotide sequence ID" value="NZ_JAMGBE010000001.1"/>
</dbReference>
<dbReference type="InterPro" id="IPR029063">
    <property type="entry name" value="SAM-dependent_MTases_sf"/>
</dbReference>
<dbReference type="InterPro" id="IPR018773">
    <property type="entry name" value="MeTrfase_reg_dom_prd"/>
</dbReference>
<keyword evidence="4" id="KW-1185">Reference proteome</keyword>
<gene>
    <name evidence="3" type="ORF">LZ538_03695</name>
</gene>
<evidence type="ECO:0000259" key="2">
    <source>
        <dbReference type="Pfam" id="PF13847"/>
    </source>
</evidence>
<accession>A0ABT0RZW8</accession>
<dbReference type="PANTHER" id="PTHR45128">
    <property type="entry name" value="METHYLTRANSFERASE TYPE 11"/>
    <property type="match status" value="1"/>
</dbReference>
<protein>
    <submittedName>
        <fullName evidence="3">Class I SAM-dependent methyltransferase</fullName>
    </submittedName>
</protein>
<feature type="domain" description="Methyltransferase" evidence="2">
    <location>
        <begin position="46"/>
        <end position="127"/>
    </location>
</feature>
<keyword evidence="3" id="KW-0489">Methyltransferase</keyword>
<comment type="caution">
    <text evidence="3">The sequence shown here is derived from an EMBL/GenBank/DDBJ whole genome shotgun (WGS) entry which is preliminary data.</text>
</comment>
<dbReference type="Gene3D" id="3.40.50.150">
    <property type="entry name" value="Vaccinia Virus protein VP39"/>
    <property type="match status" value="1"/>
</dbReference>
<proteinExistence type="predicted"/>
<dbReference type="SUPFAM" id="SSF53335">
    <property type="entry name" value="S-adenosyl-L-methionine-dependent methyltransferases"/>
    <property type="match status" value="1"/>
</dbReference>
<dbReference type="Pfam" id="PF10119">
    <property type="entry name" value="MethyTransf_Reg"/>
    <property type="match status" value="1"/>
</dbReference>
<dbReference type="EMBL" id="JAMGBE010000001">
    <property type="protein sequence ID" value="MCL6729158.1"/>
    <property type="molecule type" value="Genomic_DNA"/>
</dbReference>
<reference evidence="3" key="1">
    <citation type="submission" date="2022-05" db="EMBL/GenBank/DDBJ databases">
        <authorList>
            <person name="Jo J.-H."/>
            <person name="Im W.-T."/>
        </authorList>
    </citation>
    <scope>NUCLEOTIDE SEQUENCE</scope>
    <source>
        <strain evidence="3">SE220</strain>
    </source>
</reference>
<dbReference type="CDD" id="cd02440">
    <property type="entry name" value="AdoMet_MTases"/>
    <property type="match status" value="1"/>
</dbReference>
<name>A0ABT0RZW8_9SPHN</name>
<feature type="domain" description="Methyltransferase regulatory" evidence="1">
    <location>
        <begin position="221"/>
        <end position="303"/>
    </location>
</feature>
<organism evidence="3 4">
    <name type="scientific">Sphingomonas hankyongi</name>
    <dbReference type="NCBI Taxonomy" id="2908209"/>
    <lineage>
        <taxon>Bacteria</taxon>
        <taxon>Pseudomonadati</taxon>
        <taxon>Pseudomonadota</taxon>
        <taxon>Alphaproteobacteria</taxon>
        <taxon>Sphingomonadales</taxon>
        <taxon>Sphingomonadaceae</taxon>
        <taxon>Sphingomonas</taxon>
    </lineage>
</organism>
<evidence type="ECO:0000259" key="1">
    <source>
        <dbReference type="Pfam" id="PF10119"/>
    </source>
</evidence>